<gene>
    <name evidence="12" type="ORF">X975_03652</name>
</gene>
<dbReference type="InterPro" id="IPR013032">
    <property type="entry name" value="EGF-like_CS"/>
</dbReference>
<dbReference type="PROSITE" id="PS01186">
    <property type="entry name" value="EGF_2"/>
    <property type="match status" value="2"/>
</dbReference>
<dbReference type="OrthoDB" id="6416483at2759"/>
<evidence type="ECO:0000256" key="2">
    <source>
        <dbReference type="ARBA" id="ARBA00022729"/>
    </source>
</evidence>
<dbReference type="GO" id="GO:0005509">
    <property type="term" value="F:calcium ion binding"/>
    <property type="evidence" value="ECO:0007669"/>
    <property type="project" value="InterPro"/>
</dbReference>
<feature type="domain" description="EGF-like" evidence="9">
    <location>
        <begin position="128"/>
        <end position="164"/>
    </location>
</feature>
<dbReference type="InterPro" id="IPR001881">
    <property type="entry name" value="EGF-like_Ca-bd_dom"/>
</dbReference>
<dbReference type="FunFam" id="2.10.25.10:FF:000472">
    <property type="entry name" value="Uncharacterized protein, isoform A"/>
    <property type="match status" value="1"/>
</dbReference>
<dbReference type="InterPro" id="IPR009030">
    <property type="entry name" value="Growth_fac_rcpt_cys_sf"/>
</dbReference>
<dbReference type="InterPro" id="IPR000152">
    <property type="entry name" value="EGF-type_Asp/Asn_hydroxyl_site"/>
</dbReference>
<dbReference type="InterPro" id="IPR001791">
    <property type="entry name" value="Laminin_G"/>
</dbReference>
<dbReference type="SMART" id="SM01411">
    <property type="entry name" value="Ephrin_rec_like"/>
    <property type="match status" value="2"/>
</dbReference>
<comment type="caution">
    <text evidence="6">Lacks conserved residue(s) required for the propagation of feature annotation.</text>
</comment>
<dbReference type="InterPro" id="IPR000436">
    <property type="entry name" value="Sushi_SCR_CCP_dom"/>
</dbReference>
<evidence type="ECO:0000256" key="4">
    <source>
        <dbReference type="ARBA" id="ARBA00023157"/>
    </source>
</evidence>
<keyword evidence="2" id="KW-0732">Signal</keyword>
<dbReference type="InterPro" id="IPR035976">
    <property type="entry name" value="Sushi/SCR/CCP_sf"/>
</dbReference>
<evidence type="ECO:0000256" key="3">
    <source>
        <dbReference type="ARBA" id="ARBA00022737"/>
    </source>
</evidence>
<name>A0A087SYX1_STEMI</name>
<dbReference type="FunFam" id="2.10.50.10:FF:000032">
    <property type="entry name" value="Uncharacterized protein, isoform A"/>
    <property type="match status" value="1"/>
</dbReference>
<accession>A0A087SYX1</accession>
<feature type="disulfide bond" evidence="6">
    <location>
        <begin position="192"/>
        <end position="201"/>
    </location>
</feature>
<feature type="domain" description="Sushi" evidence="11">
    <location>
        <begin position="525"/>
        <end position="595"/>
    </location>
</feature>
<dbReference type="Gene3D" id="2.10.25.10">
    <property type="entry name" value="Laminin"/>
    <property type="match status" value="5"/>
</dbReference>
<proteinExistence type="predicted"/>
<evidence type="ECO:0000259" key="8">
    <source>
        <dbReference type="PROSITE" id="PS50025"/>
    </source>
</evidence>
<dbReference type="Pfam" id="PF07699">
    <property type="entry name" value="Ephrin_rec_like"/>
    <property type="match status" value="2"/>
</dbReference>
<evidence type="ECO:0000259" key="11">
    <source>
        <dbReference type="PROSITE" id="PS50923"/>
    </source>
</evidence>
<dbReference type="PROSITE" id="PS50026">
    <property type="entry name" value="EGF_3"/>
    <property type="match status" value="6"/>
</dbReference>
<dbReference type="PROSITE" id="PS00010">
    <property type="entry name" value="ASX_HYDROXYL"/>
    <property type="match status" value="4"/>
</dbReference>
<dbReference type="Pfam" id="PF13385">
    <property type="entry name" value="Laminin_G_3"/>
    <property type="match status" value="1"/>
</dbReference>
<protein>
    <submittedName>
        <fullName evidence="12">Sushi, von Willebrand factor type A, EGF and pentraxin domain-containing protein 1</fullName>
    </submittedName>
</protein>
<dbReference type="Gene3D" id="2.60.120.200">
    <property type="match status" value="1"/>
</dbReference>
<feature type="domain" description="EGF-like" evidence="9">
    <location>
        <begin position="166"/>
        <end position="202"/>
    </location>
</feature>
<feature type="domain" description="EGF-like" evidence="9">
    <location>
        <begin position="90"/>
        <end position="126"/>
    </location>
</feature>
<dbReference type="InterPro" id="IPR011641">
    <property type="entry name" value="Tyr-kin_ephrin_A/B_rcpt-like"/>
</dbReference>
<evidence type="ECO:0000313" key="13">
    <source>
        <dbReference type="Proteomes" id="UP000054359"/>
    </source>
</evidence>
<dbReference type="InterPro" id="IPR000742">
    <property type="entry name" value="EGF"/>
</dbReference>
<feature type="disulfide bond" evidence="6">
    <location>
        <begin position="2"/>
        <end position="11"/>
    </location>
</feature>
<feature type="non-terminal residue" evidence="12">
    <location>
        <position position="854"/>
    </location>
</feature>
<dbReference type="InterPro" id="IPR003410">
    <property type="entry name" value="HYR_dom"/>
</dbReference>
<dbReference type="SUPFAM" id="SSF57196">
    <property type="entry name" value="EGF/Laminin"/>
    <property type="match status" value="5"/>
</dbReference>
<evidence type="ECO:0000259" key="10">
    <source>
        <dbReference type="PROSITE" id="PS50825"/>
    </source>
</evidence>
<dbReference type="SUPFAM" id="SSF57535">
    <property type="entry name" value="Complement control module/SCR domain"/>
    <property type="match status" value="1"/>
</dbReference>
<feature type="domain" description="HYR" evidence="10">
    <location>
        <begin position="442"/>
        <end position="524"/>
    </location>
</feature>
<dbReference type="PROSITE" id="PS50025">
    <property type="entry name" value="LAM_G_DOMAIN"/>
    <property type="match status" value="1"/>
</dbReference>
<keyword evidence="4 6" id="KW-1015">Disulfide bond</keyword>
<feature type="domain" description="EGF-like" evidence="9">
    <location>
        <begin position="1"/>
        <end position="12"/>
    </location>
</feature>
<dbReference type="PANTHER" id="PTHR12916:SF4">
    <property type="entry name" value="UNINFLATABLE, ISOFORM C"/>
    <property type="match status" value="1"/>
</dbReference>
<feature type="disulfide bond" evidence="6">
    <location>
        <begin position="78"/>
        <end position="87"/>
    </location>
</feature>
<keyword evidence="5" id="KW-0325">Glycoprotein</keyword>
<organism evidence="12 13">
    <name type="scientific">Stegodyphus mimosarum</name>
    <name type="common">African social velvet spider</name>
    <dbReference type="NCBI Taxonomy" id="407821"/>
    <lineage>
        <taxon>Eukaryota</taxon>
        <taxon>Metazoa</taxon>
        <taxon>Ecdysozoa</taxon>
        <taxon>Arthropoda</taxon>
        <taxon>Chelicerata</taxon>
        <taxon>Arachnida</taxon>
        <taxon>Araneae</taxon>
        <taxon>Araneomorphae</taxon>
        <taxon>Entelegynae</taxon>
        <taxon>Eresoidea</taxon>
        <taxon>Eresidae</taxon>
        <taxon>Stegodyphus</taxon>
    </lineage>
</organism>
<evidence type="ECO:0000313" key="12">
    <source>
        <dbReference type="EMBL" id="KFM58060.1"/>
    </source>
</evidence>
<dbReference type="SUPFAM" id="SSF57184">
    <property type="entry name" value="Growth factor receptor domain"/>
    <property type="match status" value="1"/>
</dbReference>
<evidence type="ECO:0000256" key="7">
    <source>
        <dbReference type="PROSITE-ProRule" id="PRU00302"/>
    </source>
</evidence>
<dbReference type="Proteomes" id="UP000054359">
    <property type="component" value="Unassembled WGS sequence"/>
</dbReference>
<feature type="domain" description="Laminin G" evidence="8">
    <location>
        <begin position="212"/>
        <end position="391"/>
    </location>
</feature>
<reference evidence="12 13" key="1">
    <citation type="submission" date="2013-11" db="EMBL/GenBank/DDBJ databases">
        <title>Genome sequencing of Stegodyphus mimosarum.</title>
        <authorList>
            <person name="Bechsgaard J."/>
        </authorList>
    </citation>
    <scope>NUCLEOTIDE SEQUENCE [LARGE SCALE GENOMIC DNA]</scope>
</reference>
<dbReference type="Pfam" id="PF12661">
    <property type="entry name" value="hEGF"/>
    <property type="match status" value="1"/>
</dbReference>
<dbReference type="GO" id="GO:0005112">
    <property type="term" value="F:Notch binding"/>
    <property type="evidence" value="ECO:0007669"/>
    <property type="project" value="TreeGrafter"/>
</dbReference>
<dbReference type="PROSITE" id="PS50923">
    <property type="entry name" value="SUSHI"/>
    <property type="match status" value="1"/>
</dbReference>
<dbReference type="PRINTS" id="PR01983">
    <property type="entry name" value="NOTCH"/>
</dbReference>
<keyword evidence="1 6" id="KW-0245">EGF-like domain</keyword>
<dbReference type="GO" id="GO:0048513">
    <property type="term" value="P:animal organ development"/>
    <property type="evidence" value="ECO:0007669"/>
    <property type="project" value="UniProtKB-ARBA"/>
</dbReference>
<dbReference type="PROSITE" id="PS01187">
    <property type="entry name" value="EGF_CA"/>
    <property type="match status" value="1"/>
</dbReference>
<keyword evidence="13" id="KW-1185">Reference proteome</keyword>
<dbReference type="Pfam" id="PF02494">
    <property type="entry name" value="HYR"/>
    <property type="match status" value="1"/>
</dbReference>
<dbReference type="CDD" id="cd00033">
    <property type="entry name" value="CCP"/>
    <property type="match status" value="1"/>
</dbReference>
<evidence type="ECO:0000259" key="9">
    <source>
        <dbReference type="PROSITE" id="PS50026"/>
    </source>
</evidence>
<dbReference type="SMART" id="SM00179">
    <property type="entry name" value="EGF_CA"/>
    <property type="match status" value="5"/>
</dbReference>
<keyword evidence="7" id="KW-0768">Sushi</keyword>
<dbReference type="OMA" id="YSLIWNS"/>
<dbReference type="Pfam" id="PF00008">
    <property type="entry name" value="EGF"/>
    <property type="match status" value="3"/>
</dbReference>
<dbReference type="GO" id="GO:0007219">
    <property type="term" value="P:Notch signaling pathway"/>
    <property type="evidence" value="ECO:0007669"/>
    <property type="project" value="TreeGrafter"/>
</dbReference>
<dbReference type="STRING" id="407821.A0A087SYX1"/>
<dbReference type="SMART" id="SM00181">
    <property type="entry name" value="EGF"/>
    <property type="match status" value="6"/>
</dbReference>
<dbReference type="Gene3D" id="2.10.50.10">
    <property type="entry name" value="Tumor Necrosis Factor Receptor, subunit A, domain 2"/>
    <property type="match status" value="2"/>
</dbReference>
<dbReference type="CDD" id="cd00110">
    <property type="entry name" value="LamG"/>
    <property type="match status" value="1"/>
</dbReference>
<feature type="disulfide bond" evidence="6">
    <location>
        <begin position="154"/>
        <end position="163"/>
    </location>
</feature>
<feature type="disulfide bond" evidence="6">
    <location>
        <begin position="40"/>
        <end position="49"/>
    </location>
</feature>
<evidence type="ECO:0000256" key="1">
    <source>
        <dbReference type="ARBA" id="ARBA00022536"/>
    </source>
</evidence>
<dbReference type="PANTHER" id="PTHR12916">
    <property type="entry name" value="CYTOCHROME C OXIDASE POLYPEPTIDE VIC-2"/>
    <property type="match status" value="1"/>
</dbReference>
<dbReference type="AlphaFoldDB" id="A0A087SYX1"/>
<dbReference type="PROSITE" id="PS50825">
    <property type="entry name" value="HYR"/>
    <property type="match status" value="1"/>
</dbReference>
<keyword evidence="3" id="KW-0677">Repeat</keyword>
<feature type="domain" description="EGF-like" evidence="9">
    <location>
        <begin position="52"/>
        <end position="88"/>
    </location>
</feature>
<sequence>MCNPGFTGELCEFNINECSSSPCLNNGICTDTVNGFRCQCPQGWTGERCEVDIGGCSNDPCLNNAKCIDLFQDYFCVCPSGTDGKRCQTSPERCIGTPCMHGGICNDYGSGLNCSCPAEYTGLGCQLDYDACEENICQNGATCEDMGEQFRCICPPGFTGPLCEDDIPDCLPNSCPPTAQCIDLTNAFYCKCPFNFTGEDCRKPISIDYDLYVNDESKSSSVALAAPFDLGTSSISVAMWIQFNSHESSGVFFTLYSVESLHLPVGKKILLQADQAGILIALFSDTVPDTFIPYLKNVPINDGQWHHIVIMWSGETGTVSLITDAAVAGTITGYGENLYLPEHAWVNLGSPLDEQNRATASAGFHGRISRVNIWNRLLDVSYEIPTQFRSCKSAPVLYNGLLLRWTGYDRVDGTIEREGPGTCGEYICPVGFTGDACVIQTQDKLPPKPLECPQDIWIVTPNNSAQVTWKEPSFIDSMHTLYVMEHRGLTPGQTLSRGIHQLSYIAKDAEGNTAKCDFKIHILKEFCPLPPPPVNGQRHCSDWGPNGRFKVCTITCNSNLEFSQPVAKFYTCGAEGIWHPPSGHGSNLVFPACSAKNPAQKIFRISMNFPSSVVCSESGKKILKSRIENNLIRVNREWRICTDNIPGVCNGLEVKVHCSKQARIKRQLDNNELYIVEISFPANKDPVVNINTQQQSSIQKVLESAILQNQAFDIHDTLPNVLPDLTSLDMVTDYSCPAGQVVVAPYCVECGLGTYYDNSSKACLSCPVGTYQDGTGHLTCKACPVIGEKQGITETVGARSSDECKERCSPGMYYDDVANLCRPCGHGFYQPNEGSFSCISCGSDLTTKSNKAVS</sequence>
<dbReference type="EMBL" id="KK112599">
    <property type="protein sequence ID" value="KFM58060.1"/>
    <property type="molecule type" value="Genomic_DNA"/>
</dbReference>
<dbReference type="FunFam" id="2.10.25.10:FF:000638">
    <property type="entry name" value="Uncharacterized protein, isoform A"/>
    <property type="match status" value="1"/>
</dbReference>
<feature type="disulfide bond" evidence="6">
    <location>
        <begin position="116"/>
        <end position="125"/>
    </location>
</feature>
<evidence type="ECO:0000256" key="5">
    <source>
        <dbReference type="ARBA" id="ARBA00023180"/>
    </source>
</evidence>
<dbReference type="CDD" id="cd00054">
    <property type="entry name" value="EGF_CA"/>
    <property type="match status" value="4"/>
</dbReference>
<dbReference type="InterPro" id="IPR013320">
    <property type="entry name" value="ConA-like_dom_sf"/>
</dbReference>
<dbReference type="InterPro" id="IPR018097">
    <property type="entry name" value="EGF_Ca-bd_CS"/>
</dbReference>
<evidence type="ECO:0000256" key="6">
    <source>
        <dbReference type="PROSITE-ProRule" id="PRU00076"/>
    </source>
</evidence>
<dbReference type="PROSITE" id="PS00022">
    <property type="entry name" value="EGF_1"/>
    <property type="match status" value="5"/>
</dbReference>
<dbReference type="SUPFAM" id="SSF49899">
    <property type="entry name" value="Concanavalin A-like lectins/glucanases"/>
    <property type="match status" value="1"/>
</dbReference>
<feature type="domain" description="EGF-like" evidence="9">
    <location>
        <begin position="14"/>
        <end position="50"/>
    </location>
</feature>